<dbReference type="EMBL" id="CM046388">
    <property type="protein sequence ID" value="KAI8572652.1"/>
    <property type="molecule type" value="Genomic_DNA"/>
</dbReference>
<sequence>MGDDGSRGIKVISDHFEGSTSSVDSPQARTPSTSNPRLNNPSSSNSHSWARKKFRSATSTLNLFSLTISQCFFNK</sequence>
<proteinExistence type="predicted"/>
<accession>A0ACC0Q743</accession>
<evidence type="ECO:0000313" key="1">
    <source>
        <dbReference type="EMBL" id="KAI8572652.1"/>
    </source>
</evidence>
<organism evidence="1 2">
    <name type="scientific">Rhododendron molle</name>
    <name type="common">Chinese azalea</name>
    <name type="synonym">Azalea mollis</name>
    <dbReference type="NCBI Taxonomy" id="49168"/>
    <lineage>
        <taxon>Eukaryota</taxon>
        <taxon>Viridiplantae</taxon>
        <taxon>Streptophyta</taxon>
        <taxon>Embryophyta</taxon>
        <taxon>Tracheophyta</taxon>
        <taxon>Spermatophyta</taxon>
        <taxon>Magnoliopsida</taxon>
        <taxon>eudicotyledons</taxon>
        <taxon>Gunneridae</taxon>
        <taxon>Pentapetalae</taxon>
        <taxon>asterids</taxon>
        <taxon>Ericales</taxon>
        <taxon>Ericaceae</taxon>
        <taxon>Ericoideae</taxon>
        <taxon>Rhodoreae</taxon>
        <taxon>Rhododendron</taxon>
    </lineage>
</organism>
<name>A0ACC0Q743_RHOML</name>
<dbReference type="Proteomes" id="UP001062846">
    <property type="component" value="Chromosome 1"/>
</dbReference>
<keyword evidence="2" id="KW-1185">Reference proteome</keyword>
<reference evidence="1" key="1">
    <citation type="submission" date="2022-02" db="EMBL/GenBank/DDBJ databases">
        <title>Plant Genome Project.</title>
        <authorList>
            <person name="Zhang R.-G."/>
        </authorList>
    </citation>
    <scope>NUCLEOTIDE SEQUENCE</scope>
    <source>
        <strain evidence="1">AT1</strain>
    </source>
</reference>
<protein>
    <submittedName>
        <fullName evidence="1">Uncharacterized protein</fullName>
    </submittedName>
</protein>
<comment type="caution">
    <text evidence="1">The sequence shown here is derived from an EMBL/GenBank/DDBJ whole genome shotgun (WGS) entry which is preliminary data.</text>
</comment>
<gene>
    <name evidence="1" type="ORF">RHMOL_Rhmol01G0216100</name>
</gene>
<evidence type="ECO:0000313" key="2">
    <source>
        <dbReference type="Proteomes" id="UP001062846"/>
    </source>
</evidence>